<dbReference type="SUPFAM" id="SSF118310">
    <property type="entry name" value="AN1-like Zinc finger"/>
    <property type="match status" value="2"/>
</dbReference>
<keyword evidence="7" id="KW-1185">Reference proteome</keyword>
<reference evidence="6 7" key="1">
    <citation type="submission" date="2016-07" db="EMBL/GenBank/DDBJ databases">
        <title>Pervasive Adenine N6-methylation of Active Genes in Fungi.</title>
        <authorList>
            <consortium name="DOE Joint Genome Institute"/>
            <person name="Mondo S.J."/>
            <person name="Dannebaum R.O."/>
            <person name="Kuo R.C."/>
            <person name="Labutti K."/>
            <person name="Haridas S."/>
            <person name="Kuo A."/>
            <person name="Salamov A."/>
            <person name="Ahrendt S.R."/>
            <person name="Lipzen A."/>
            <person name="Sullivan W."/>
            <person name="Andreopoulos W.B."/>
            <person name="Clum A."/>
            <person name="Lindquist E."/>
            <person name="Daum C."/>
            <person name="Ramamoorthy G.K."/>
            <person name="Gryganskyi A."/>
            <person name="Culley D."/>
            <person name="Magnuson J.K."/>
            <person name="James T.Y."/>
            <person name="O'Malley M.A."/>
            <person name="Stajich J.E."/>
            <person name="Spatafora J.W."/>
            <person name="Visel A."/>
            <person name="Grigoriev I.V."/>
        </authorList>
    </citation>
    <scope>NUCLEOTIDE SEQUENCE [LARGE SCALE GENOMIC DNA]</scope>
    <source>
        <strain evidence="6 7">CBS 931.73</strain>
    </source>
</reference>
<dbReference type="SMART" id="SM00154">
    <property type="entry name" value="ZnF_AN1"/>
    <property type="match status" value="2"/>
</dbReference>
<dbReference type="PANTHER" id="PTHR14677:SF20">
    <property type="entry name" value="ZINC FINGER AN1-TYPE CONTAINING 2A-RELATED"/>
    <property type="match status" value="1"/>
</dbReference>
<comment type="caution">
    <text evidence="6">The sequence shown here is derived from an EMBL/GenBank/DDBJ whole genome shotgun (WGS) entry which is preliminary data.</text>
</comment>
<dbReference type="InterPro" id="IPR035896">
    <property type="entry name" value="AN1-like_Znf"/>
</dbReference>
<evidence type="ECO:0000256" key="1">
    <source>
        <dbReference type="ARBA" id="ARBA00022723"/>
    </source>
</evidence>
<gene>
    <name evidence="6" type="ORF">K493DRAFT_88108</name>
</gene>
<keyword evidence="1" id="KW-0479">Metal-binding</keyword>
<organism evidence="6 7">
    <name type="scientific">Basidiobolus meristosporus CBS 931.73</name>
    <dbReference type="NCBI Taxonomy" id="1314790"/>
    <lineage>
        <taxon>Eukaryota</taxon>
        <taxon>Fungi</taxon>
        <taxon>Fungi incertae sedis</taxon>
        <taxon>Zoopagomycota</taxon>
        <taxon>Entomophthoromycotina</taxon>
        <taxon>Basidiobolomycetes</taxon>
        <taxon>Basidiobolales</taxon>
        <taxon>Basidiobolaceae</taxon>
        <taxon>Basidiobolus</taxon>
    </lineage>
</organism>
<dbReference type="STRING" id="1314790.A0A1Y1XF70"/>
<dbReference type="InterPro" id="IPR057358">
    <property type="entry name" value="UBL_ZFAND1-like"/>
</dbReference>
<evidence type="ECO:0000256" key="3">
    <source>
        <dbReference type="ARBA" id="ARBA00022833"/>
    </source>
</evidence>
<keyword evidence="3" id="KW-0862">Zinc</keyword>
<accession>A0A1Y1XF70</accession>
<name>A0A1Y1XF70_9FUNG</name>
<evidence type="ECO:0000259" key="5">
    <source>
        <dbReference type="PROSITE" id="PS51039"/>
    </source>
</evidence>
<keyword evidence="2 4" id="KW-0863">Zinc-finger</keyword>
<dbReference type="InterPro" id="IPR000058">
    <property type="entry name" value="Znf_AN1"/>
</dbReference>
<dbReference type="PANTHER" id="PTHR14677">
    <property type="entry name" value="ARSENITE INDUCUBLE RNA ASSOCIATED PROTEIN AIP-1-RELATED"/>
    <property type="match status" value="1"/>
</dbReference>
<feature type="domain" description="AN1-type" evidence="5">
    <location>
        <begin position="153"/>
        <end position="201"/>
    </location>
</feature>
<dbReference type="OrthoDB" id="431929at2759"/>
<dbReference type="Proteomes" id="UP000193498">
    <property type="component" value="Unassembled WGS sequence"/>
</dbReference>
<dbReference type="Pfam" id="PF01428">
    <property type="entry name" value="zf-AN1"/>
    <property type="match status" value="2"/>
</dbReference>
<dbReference type="Pfam" id="PF25327">
    <property type="entry name" value="UBL_ZFAND1"/>
    <property type="match status" value="1"/>
</dbReference>
<evidence type="ECO:0000313" key="6">
    <source>
        <dbReference type="EMBL" id="ORX84004.1"/>
    </source>
</evidence>
<feature type="domain" description="AN1-type" evidence="5">
    <location>
        <begin position="67"/>
        <end position="115"/>
    </location>
</feature>
<dbReference type="EMBL" id="MCFE01000623">
    <property type="protein sequence ID" value="ORX84004.1"/>
    <property type="molecule type" value="Genomic_DNA"/>
</dbReference>
<sequence>MSLEIMLVLRVHLIYPKRTSRSVISYLVNFLRKLDQFALLRIRKRTAVVYSTISTLSFTLLVKMEFPGLGSQCTFKSCQQLDFLPFRCGLCDNIFCAEHRSIFSHSCPEAEDTKRFVCATCGLALEVEGRTDTDQISKEHLESGCKRHVLVLPSIKKKCQLDSCGQAETIVSLCLYCSGVYCLKHRHAADHQCVSSEQTAIKAQEKRKTIQDLISKNIKKPTTTSSAHVPAKPRKKSPVVELMRMKGKAKGDNGLPQAQRFYLKCFLPIESKSPPVIMFFDKSWSLGRVLDKVTSVGKVINMNNRTQDPTQKLHIFLQRSGEKLPITETLEQLEGQIFNGDTLVIEKTAEATIDSNLYLD</sequence>
<evidence type="ECO:0000313" key="7">
    <source>
        <dbReference type="Proteomes" id="UP000193498"/>
    </source>
</evidence>
<proteinExistence type="predicted"/>
<dbReference type="Gene3D" id="4.10.1110.10">
    <property type="entry name" value="AN1-like Zinc finger"/>
    <property type="match status" value="2"/>
</dbReference>
<dbReference type="GO" id="GO:0005737">
    <property type="term" value="C:cytoplasm"/>
    <property type="evidence" value="ECO:0007669"/>
    <property type="project" value="TreeGrafter"/>
</dbReference>
<protein>
    <recommendedName>
        <fullName evidence="5">AN1-type domain-containing protein</fullName>
    </recommendedName>
</protein>
<dbReference type="PROSITE" id="PS51039">
    <property type="entry name" value="ZF_AN1"/>
    <property type="match status" value="2"/>
</dbReference>
<dbReference type="AlphaFoldDB" id="A0A1Y1XF70"/>
<dbReference type="GO" id="GO:0008270">
    <property type="term" value="F:zinc ion binding"/>
    <property type="evidence" value="ECO:0007669"/>
    <property type="project" value="UniProtKB-KW"/>
</dbReference>
<evidence type="ECO:0000256" key="4">
    <source>
        <dbReference type="PROSITE-ProRule" id="PRU00449"/>
    </source>
</evidence>
<evidence type="ECO:0000256" key="2">
    <source>
        <dbReference type="ARBA" id="ARBA00022771"/>
    </source>
</evidence>
<dbReference type="InParanoid" id="A0A1Y1XF70"/>